<reference evidence="4" key="1">
    <citation type="journal article" date="2019" name="Int. J. Syst. Evol. Microbiol.">
        <title>The Global Catalogue of Microorganisms (GCM) 10K type strain sequencing project: providing services to taxonomists for standard genome sequencing and annotation.</title>
        <authorList>
            <consortium name="The Broad Institute Genomics Platform"/>
            <consortium name="The Broad Institute Genome Sequencing Center for Infectious Disease"/>
            <person name="Wu L."/>
            <person name="Ma J."/>
        </authorList>
    </citation>
    <scope>NUCLEOTIDE SEQUENCE [LARGE SCALE GENOMIC DNA]</scope>
    <source>
        <strain evidence="4">JCM 17939</strain>
    </source>
</reference>
<feature type="domain" description="Histidine kinase/HSP90-like ATPase" evidence="2">
    <location>
        <begin position="22"/>
        <end position="132"/>
    </location>
</feature>
<dbReference type="PANTHER" id="PTHR35526:SF3">
    <property type="entry name" value="ANTI-SIGMA-F FACTOR RSBW"/>
    <property type="match status" value="1"/>
</dbReference>
<accession>A0ABP8UDB4</accession>
<dbReference type="InterPro" id="IPR050267">
    <property type="entry name" value="Anti-sigma-factor_SerPK"/>
</dbReference>
<dbReference type="Pfam" id="PF13581">
    <property type="entry name" value="HATPase_c_2"/>
    <property type="match status" value="1"/>
</dbReference>
<dbReference type="Gene3D" id="3.30.565.10">
    <property type="entry name" value="Histidine kinase-like ATPase, C-terminal domain"/>
    <property type="match status" value="1"/>
</dbReference>
<proteinExistence type="predicted"/>
<protein>
    <submittedName>
        <fullName evidence="3">ATP-binding protein</fullName>
    </submittedName>
</protein>
<dbReference type="SUPFAM" id="SSF55874">
    <property type="entry name" value="ATPase domain of HSP90 chaperone/DNA topoisomerase II/histidine kinase"/>
    <property type="match status" value="1"/>
</dbReference>
<keyword evidence="3" id="KW-0547">Nucleotide-binding</keyword>
<dbReference type="EMBL" id="BAABHK010000006">
    <property type="protein sequence ID" value="GAA4628726.1"/>
    <property type="molecule type" value="Genomic_DNA"/>
</dbReference>
<keyword evidence="1" id="KW-0723">Serine/threonine-protein kinase</keyword>
<dbReference type="GO" id="GO:0005524">
    <property type="term" value="F:ATP binding"/>
    <property type="evidence" value="ECO:0007669"/>
    <property type="project" value="UniProtKB-KW"/>
</dbReference>
<dbReference type="RefSeq" id="WP_345433032.1">
    <property type="nucleotide sequence ID" value="NZ_BAABHK010000006.1"/>
</dbReference>
<keyword evidence="1" id="KW-0418">Kinase</keyword>
<dbReference type="Proteomes" id="UP001501442">
    <property type="component" value="Unassembled WGS sequence"/>
</dbReference>
<comment type="caution">
    <text evidence="3">The sequence shown here is derived from an EMBL/GenBank/DDBJ whole genome shotgun (WGS) entry which is preliminary data.</text>
</comment>
<keyword evidence="4" id="KW-1185">Reference proteome</keyword>
<sequence length="144" mass="15511">MTRCVLPGEISGVLLADVRLVNAPESASAARRIVKAVACAWGAAAVADRAELLVCELVANATKHARDRLGTNLRLVVSRDDDRLRIEVHDANPALPRVRHGGLLEENGRGLLLAETLADRLGWQVLARGKAVYVELAAWPVLPK</sequence>
<dbReference type="InterPro" id="IPR003594">
    <property type="entry name" value="HATPase_dom"/>
</dbReference>
<dbReference type="InterPro" id="IPR036890">
    <property type="entry name" value="HATPase_C_sf"/>
</dbReference>
<evidence type="ECO:0000256" key="1">
    <source>
        <dbReference type="ARBA" id="ARBA00022527"/>
    </source>
</evidence>
<evidence type="ECO:0000259" key="2">
    <source>
        <dbReference type="Pfam" id="PF13581"/>
    </source>
</evidence>
<gene>
    <name evidence="3" type="ORF">GCM10023196_046290</name>
</gene>
<keyword evidence="3" id="KW-0067">ATP-binding</keyword>
<dbReference type="PANTHER" id="PTHR35526">
    <property type="entry name" value="ANTI-SIGMA-F FACTOR RSBW-RELATED"/>
    <property type="match status" value="1"/>
</dbReference>
<evidence type="ECO:0000313" key="4">
    <source>
        <dbReference type="Proteomes" id="UP001501442"/>
    </source>
</evidence>
<name>A0ABP8UDB4_9ACTN</name>
<keyword evidence="1" id="KW-0808">Transferase</keyword>
<organism evidence="3 4">
    <name type="scientific">Actinoallomurus vinaceus</name>
    <dbReference type="NCBI Taxonomy" id="1080074"/>
    <lineage>
        <taxon>Bacteria</taxon>
        <taxon>Bacillati</taxon>
        <taxon>Actinomycetota</taxon>
        <taxon>Actinomycetes</taxon>
        <taxon>Streptosporangiales</taxon>
        <taxon>Thermomonosporaceae</taxon>
        <taxon>Actinoallomurus</taxon>
    </lineage>
</organism>
<evidence type="ECO:0000313" key="3">
    <source>
        <dbReference type="EMBL" id="GAA4628726.1"/>
    </source>
</evidence>
<dbReference type="CDD" id="cd16936">
    <property type="entry name" value="HATPase_RsbW-like"/>
    <property type="match status" value="1"/>
</dbReference>